<dbReference type="Proteomes" id="UP000268310">
    <property type="component" value="Chromosome"/>
</dbReference>
<gene>
    <name evidence="6" type="primary">glxK</name>
    <name evidence="5" type="ORF">C7K38_01935</name>
    <name evidence="6" type="ORF">GCM10025885_22830</name>
</gene>
<dbReference type="Gene3D" id="3.40.50.10350">
    <property type="entry name" value="Glycerate kinase, domain 1"/>
    <property type="match status" value="1"/>
</dbReference>
<dbReference type="PANTHER" id="PTHR21599">
    <property type="entry name" value="GLYCERATE KINASE"/>
    <property type="match status" value="1"/>
</dbReference>
<evidence type="ECO:0000256" key="1">
    <source>
        <dbReference type="ARBA" id="ARBA00006284"/>
    </source>
</evidence>
<dbReference type="PANTHER" id="PTHR21599:SF0">
    <property type="entry name" value="GLYCERATE KINASE"/>
    <property type="match status" value="1"/>
</dbReference>
<dbReference type="GO" id="GO:0008887">
    <property type="term" value="F:glycerate kinase activity"/>
    <property type="evidence" value="ECO:0007669"/>
    <property type="project" value="UniProtKB-UniRule"/>
</dbReference>
<protein>
    <submittedName>
        <fullName evidence="6">Glycerate kinase</fullName>
    </submittedName>
</protein>
<reference evidence="5 7" key="1">
    <citation type="journal article" date="2012" name="Int. J. Syst. Evol. Microbiol.">
        <title>Characterization of Tetragenococcus strains from sugar thick juice reveals a novel species, Tetragenococcus osmophilus sp. nov., and divides Tetragenococcus halophilus into two subspecies, T. halophilus subsp. halophilus subsp. nov. and T. halophilus subsp. flandriensis subsp. nov.</title>
        <authorList>
            <person name="Juste A."/>
            <person name="Van Trappen S."/>
            <person name="Verreth C."/>
            <person name="Cleenwerck I."/>
            <person name="De Vos P."/>
            <person name="Lievens B."/>
            <person name="Willems K.A."/>
        </authorList>
    </citation>
    <scope>NUCLEOTIDE SEQUENCE [LARGE SCALE GENOMIC DNA]</scope>
    <source>
        <strain evidence="5 7">JCM 31126</strain>
    </source>
</reference>
<evidence type="ECO:0000313" key="7">
    <source>
        <dbReference type="Proteomes" id="UP000268310"/>
    </source>
</evidence>
<evidence type="ECO:0000313" key="6">
    <source>
        <dbReference type="EMBL" id="GMA73234.1"/>
    </source>
</evidence>
<accession>A0AA37XNS7</accession>
<dbReference type="EMBL" id="CP027783">
    <property type="protein sequence ID" value="AYW47243.1"/>
    <property type="molecule type" value="Genomic_DNA"/>
</dbReference>
<dbReference type="AlphaFoldDB" id="A0AA37XNS7"/>
<evidence type="ECO:0000313" key="5">
    <source>
        <dbReference type="EMBL" id="AYW47243.1"/>
    </source>
</evidence>
<organism evidence="6 8">
    <name type="scientific">Tetragenococcus osmophilus</name>
    <dbReference type="NCBI Taxonomy" id="526944"/>
    <lineage>
        <taxon>Bacteria</taxon>
        <taxon>Bacillati</taxon>
        <taxon>Bacillota</taxon>
        <taxon>Bacilli</taxon>
        <taxon>Lactobacillales</taxon>
        <taxon>Enterococcaceae</taxon>
        <taxon>Tetragenococcus</taxon>
    </lineage>
</organism>
<comment type="similarity">
    <text evidence="1 4">Belongs to the glycerate kinase type-1 family.</text>
</comment>
<dbReference type="NCBIfam" id="TIGR00045">
    <property type="entry name" value="glycerate kinase"/>
    <property type="match status" value="1"/>
</dbReference>
<dbReference type="Pfam" id="PF02595">
    <property type="entry name" value="Gly_kinase"/>
    <property type="match status" value="1"/>
</dbReference>
<dbReference type="InterPro" id="IPR036129">
    <property type="entry name" value="Glycerate_kinase_sf"/>
</dbReference>
<dbReference type="PIRSF" id="PIRSF006078">
    <property type="entry name" value="GlxK"/>
    <property type="match status" value="1"/>
</dbReference>
<evidence type="ECO:0000256" key="3">
    <source>
        <dbReference type="ARBA" id="ARBA00022777"/>
    </source>
</evidence>
<dbReference type="EMBL" id="BSUW01000001">
    <property type="protein sequence ID" value="GMA73234.1"/>
    <property type="molecule type" value="Genomic_DNA"/>
</dbReference>
<dbReference type="InterPro" id="IPR004381">
    <property type="entry name" value="Glycerate_kinase"/>
</dbReference>
<reference evidence="5" key="3">
    <citation type="submission" date="2018-03" db="EMBL/GenBank/DDBJ databases">
        <authorList>
            <person name="Jeon C.O."/>
        </authorList>
    </citation>
    <scope>NUCLEOTIDE SEQUENCE</scope>
    <source>
        <strain evidence="5">JCM 31126</strain>
    </source>
</reference>
<keyword evidence="7" id="KW-1185">Reference proteome</keyword>
<dbReference type="Gene3D" id="3.90.1510.10">
    <property type="entry name" value="Glycerate kinase, domain 2"/>
    <property type="match status" value="1"/>
</dbReference>
<proteinExistence type="inferred from homology"/>
<evidence type="ECO:0000256" key="4">
    <source>
        <dbReference type="PIRNR" id="PIRNR006078"/>
    </source>
</evidence>
<evidence type="ECO:0000313" key="8">
    <source>
        <dbReference type="Proteomes" id="UP001157039"/>
    </source>
</evidence>
<keyword evidence="2 4" id="KW-0808">Transferase</keyword>
<reference evidence="6" key="4">
    <citation type="submission" date="2023-02" db="EMBL/GenBank/DDBJ databases">
        <authorList>
            <person name="Sun Q."/>
            <person name="Mori K."/>
        </authorList>
    </citation>
    <scope>NUCLEOTIDE SEQUENCE</scope>
    <source>
        <strain evidence="6">NBRC 114545</strain>
    </source>
</reference>
<evidence type="ECO:0000256" key="2">
    <source>
        <dbReference type="ARBA" id="ARBA00022679"/>
    </source>
</evidence>
<dbReference type="SUPFAM" id="SSF110738">
    <property type="entry name" value="Glycerate kinase I"/>
    <property type="match status" value="1"/>
</dbReference>
<dbReference type="KEGG" id="too:C7K38_01935"/>
<dbReference type="RefSeq" id="WP_123934295.1">
    <property type="nucleotide sequence ID" value="NZ_CP027783.1"/>
</dbReference>
<name>A0AA37XNS7_9ENTE</name>
<dbReference type="InterPro" id="IPR018197">
    <property type="entry name" value="Glycerate_kinase_RE-like"/>
</dbReference>
<dbReference type="GO" id="GO:0031388">
    <property type="term" value="P:organic acid phosphorylation"/>
    <property type="evidence" value="ECO:0007669"/>
    <property type="project" value="UniProtKB-UniRule"/>
</dbReference>
<keyword evidence="3 4" id="KW-0418">Kinase</keyword>
<sequence length="382" mass="40917">MDINKQKIIIASDSFKGSASSYEVAQYIENGILKMNPACEVLKFPIADGGEGTVDSLVIGLNGEYEYVDVIGPYGNTVKAKFGLLNEGKTAIIEMAEASGLHLIENDVMDPFKATSFGTGEVIKKALDYGVEEIFIGIGGSATNDGGAGAVQALGVSLKDLYGKEIGFGAEELKQISTIELEDLDKRIKDVSITILSDVTNPLCGEKGASYTYGPQKGASEEDLPVLDRILENYGKKVEEALDTKLIHKKGSGAAGGMGLALIAFCEAKMMSGIDEILNLLPIEEKMKETSLVITGEGKMDGQSLQGKAPMGVAKLAKKHHLPVIAIVGSADYDLSKVYNEGIDLVIEIIYKPMNLEEALAQTSQLIERAAEKAYRVFCFNK</sequence>
<dbReference type="InterPro" id="IPR018193">
    <property type="entry name" value="Glyc_kinase_flavodox-like_fold"/>
</dbReference>
<reference evidence="6 8" key="2">
    <citation type="journal article" date="2014" name="Int. J. Syst. Evol. Microbiol.">
        <title>Complete genome sequence of Corynebacterium casei LMG S-19264T (=DSM 44701T), isolated from a smear-ripened cheese.</title>
        <authorList>
            <consortium name="US DOE Joint Genome Institute (JGI-PGF)"/>
            <person name="Walter F."/>
            <person name="Albersmeier A."/>
            <person name="Kalinowski J."/>
            <person name="Ruckert C."/>
        </authorList>
    </citation>
    <scope>NUCLEOTIDE SEQUENCE [LARGE SCALE GENOMIC DNA]</scope>
    <source>
        <strain evidence="6 8">NBRC 114545</strain>
    </source>
</reference>
<dbReference type="Proteomes" id="UP001157039">
    <property type="component" value="Unassembled WGS sequence"/>
</dbReference>